<gene>
    <name evidence="2" type="ORF">DSM5745_08585</name>
</gene>
<dbReference type="PANTHER" id="PTHR23024">
    <property type="entry name" value="ARYLACETAMIDE DEACETYLASE"/>
    <property type="match status" value="1"/>
</dbReference>
<dbReference type="Proteomes" id="UP000256690">
    <property type="component" value="Unassembled WGS sequence"/>
</dbReference>
<dbReference type="GeneID" id="38118955"/>
<keyword evidence="3" id="KW-1185">Reference proteome</keyword>
<organism evidence="2 3">
    <name type="scientific">Aspergillus mulundensis</name>
    <dbReference type="NCBI Taxonomy" id="1810919"/>
    <lineage>
        <taxon>Eukaryota</taxon>
        <taxon>Fungi</taxon>
        <taxon>Dikarya</taxon>
        <taxon>Ascomycota</taxon>
        <taxon>Pezizomycotina</taxon>
        <taxon>Eurotiomycetes</taxon>
        <taxon>Eurotiomycetidae</taxon>
        <taxon>Eurotiales</taxon>
        <taxon>Aspergillaceae</taxon>
        <taxon>Aspergillus</taxon>
        <taxon>Aspergillus subgen. Nidulantes</taxon>
    </lineage>
</organism>
<dbReference type="PANTHER" id="PTHR23024:SF564">
    <property type="entry name" value="ALPHA_BETA HYDROLASE FOLD-3 DOMAIN-CONTAINING PROTEIN-RELATED"/>
    <property type="match status" value="1"/>
</dbReference>
<dbReference type="Pfam" id="PF07859">
    <property type="entry name" value="Abhydrolase_3"/>
    <property type="match status" value="1"/>
</dbReference>
<evidence type="ECO:0000259" key="1">
    <source>
        <dbReference type="Pfam" id="PF07859"/>
    </source>
</evidence>
<dbReference type="SUPFAM" id="SSF53474">
    <property type="entry name" value="alpha/beta-Hydrolases"/>
    <property type="match status" value="1"/>
</dbReference>
<accession>A0A3D8R440</accession>
<dbReference type="STRING" id="1810919.A0A3D8R440"/>
<dbReference type="OrthoDB" id="408631at2759"/>
<dbReference type="InterPro" id="IPR013094">
    <property type="entry name" value="AB_hydrolase_3"/>
</dbReference>
<dbReference type="InterPro" id="IPR050466">
    <property type="entry name" value="Carboxylest/Gibb_receptor"/>
</dbReference>
<comment type="caution">
    <text evidence="2">The sequence shown here is derived from an EMBL/GenBank/DDBJ whole genome shotgun (WGS) entry which is preliminary data.</text>
</comment>
<dbReference type="Gene3D" id="3.40.50.1820">
    <property type="entry name" value="alpha/beta hydrolase"/>
    <property type="match status" value="1"/>
</dbReference>
<proteinExistence type="predicted"/>
<feature type="domain" description="Alpha/beta hydrolase fold-3" evidence="1">
    <location>
        <begin position="91"/>
        <end position="236"/>
    </location>
</feature>
<dbReference type="InterPro" id="IPR029058">
    <property type="entry name" value="AB_hydrolase_fold"/>
</dbReference>
<protein>
    <recommendedName>
        <fullName evidence="1">Alpha/beta hydrolase fold-3 domain-containing protein</fullName>
    </recommendedName>
</protein>
<dbReference type="EMBL" id="PVWQ01000011">
    <property type="protein sequence ID" value="RDW68825.1"/>
    <property type="molecule type" value="Genomic_DNA"/>
</dbReference>
<evidence type="ECO:0000313" key="3">
    <source>
        <dbReference type="Proteomes" id="UP000256690"/>
    </source>
</evidence>
<dbReference type="RefSeq" id="XP_026600614.1">
    <property type="nucleotide sequence ID" value="XM_026750601.1"/>
</dbReference>
<reference evidence="2 3" key="1">
    <citation type="journal article" date="2018" name="IMA Fungus">
        <title>IMA Genome-F 9: Draft genome sequence of Annulohypoxylon stygium, Aspergillus mulundensis, Berkeleyomyces basicola (syn. Thielaviopsis basicola), Ceratocystis smalleyi, two Cercospora beticola strains, Coleophoma cylindrospora, Fusarium fracticaudum, Phialophora cf. hyalina, and Morchella septimelata.</title>
        <authorList>
            <person name="Wingfield B.D."/>
            <person name="Bills G.F."/>
            <person name="Dong Y."/>
            <person name="Huang W."/>
            <person name="Nel W.J."/>
            <person name="Swalarsk-Parry B.S."/>
            <person name="Vaghefi N."/>
            <person name="Wilken P.M."/>
            <person name="An Z."/>
            <person name="de Beer Z.W."/>
            <person name="De Vos L."/>
            <person name="Chen L."/>
            <person name="Duong T.A."/>
            <person name="Gao Y."/>
            <person name="Hammerbacher A."/>
            <person name="Kikkert J.R."/>
            <person name="Li Y."/>
            <person name="Li H."/>
            <person name="Li K."/>
            <person name="Li Q."/>
            <person name="Liu X."/>
            <person name="Ma X."/>
            <person name="Naidoo K."/>
            <person name="Pethybridge S.J."/>
            <person name="Sun J."/>
            <person name="Steenkamp E.T."/>
            <person name="van der Nest M.A."/>
            <person name="van Wyk S."/>
            <person name="Wingfield M.J."/>
            <person name="Xiong C."/>
            <person name="Yue Q."/>
            <person name="Zhang X."/>
        </authorList>
    </citation>
    <scope>NUCLEOTIDE SEQUENCE [LARGE SCALE GENOMIC DNA]</scope>
    <source>
        <strain evidence="2 3">DSM 5745</strain>
    </source>
</reference>
<dbReference type="GO" id="GO:0016787">
    <property type="term" value="F:hydrolase activity"/>
    <property type="evidence" value="ECO:0007669"/>
    <property type="project" value="InterPro"/>
</dbReference>
<dbReference type="AlphaFoldDB" id="A0A3D8R440"/>
<evidence type="ECO:0000313" key="2">
    <source>
        <dbReference type="EMBL" id="RDW68825.1"/>
    </source>
</evidence>
<name>A0A3D8R440_9EURO</name>
<sequence length="238" mass="25473">MPLTYDAEFRTAAAPLLSARASAPRPAAHDIPALRTILSASLEVPASAAPSHPAIEETHFTVPSYDGHMVSIYPVALKSSPNTQTTPGPAIIHAHGGGLVFGSAAQLTRLHQHPIVAETGVPMYTVEYRLAPGHPYLAAVEDVYAALKWVHEQGEKIGVDRGRTGVMGESAGGNLAAAVALMARDRGLSPPLRKQILIYPMLDDKTTLEDDVHDSHGDMRIWSFSNNLTAWSAYLGKE</sequence>